<evidence type="ECO:0000256" key="2">
    <source>
        <dbReference type="ARBA" id="ARBA00022448"/>
    </source>
</evidence>
<dbReference type="SUPFAM" id="SSF52540">
    <property type="entry name" value="P-loop containing nucleoside triphosphate hydrolases"/>
    <property type="match status" value="1"/>
</dbReference>
<keyword evidence="4" id="KW-0547">Nucleotide-binding</keyword>
<dbReference type="AlphaFoldDB" id="A0A286RCP0"/>
<dbReference type="Proteomes" id="UP000215086">
    <property type="component" value="Chromosome"/>
</dbReference>
<dbReference type="PROSITE" id="PS50893">
    <property type="entry name" value="ABC_TRANSPORTER_2"/>
    <property type="match status" value="1"/>
</dbReference>
<dbReference type="RefSeq" id="WP_095414202.1">
    <property type="nucleotide sequence ID" value="NZ_CP018477.1"/>
</dbReference>
<dbReference type="SMART" id="SM00382">
    <property type="entry name" value="AAA"/>
    <property type="match status" value="1"/>
</dbReference>
<dbReference type="InterPro" id="IPR003439">
    <property type="entry name" value="ABC_transporter-like_ATP-bd"/>
</dbReference>
<dbReference type="PROSITE" id="PS00211">
    <property type="entry name" value="ABC_TRANSPORTER_1"/>
    <property type="match status" value="1"/>
</dbReference>
<gene>
    <name evidence="7" type="ORF">THTE_1075</name>
</gene>
<keyword evidence="8" id="KW-1185">Reference proteome</keyword>
<dbReference type="Pfam" id="PF00005">
    <property type="entry name" value="ABC_tran"/>
    <property type="match status" value="1"/>
</dbReference>
<reference evidence="7 8" key="1">
    <citation type="journal article" name="Front. Microbiol.">
        <title>Sugar Metabolism of the First Thermophilic Planctomycete Thermogutta terrifontis: Comparative Genomic and Transcriptomic Approaches.</title>
        <authorList>
            <person name="Elcheninov A.G."/>
            <person name="Menzel P."/>
            <person name="Gudbergsdottir S.R."/>
            <person name="Slesarev A.I."/>
            <person name="Kadnikov V.V."/>
            <person name="Krogh A."/>
            <person name="Bonch-Osmolovskaya E.A."/>
            <person name="Peng X."/>
            <person name="Kublanov I.V."/>
        </authorList>
    </citation>
    <scope>NUCLEOTIDE SEQUENCE [LARGE SCALE GENOMIC DNA]</scope>
    <source>
        <strain evidence="7 8">R1</strain>
    </source>
</reference>
<comment type="similarity">
    <text evidence="1">Belongs to the ABC transporter superfamily.</text>
</comment>
<sequence>MNPVIRVENISKRFRKVEALRGVSLEIPRGVVWALLGRNGAGKTTLIKILLGLLDPDDGKAEVLGYDCQRESLEIRRRVGYVPEQPGLYEWMRVDEIGQFCAAFYPAGYFTAYLEHIKKFGLDPQKKIKELSKGMRAMVLLALAISHDPDLLILDEPTSGLDVIVRRQFLESMVDRAATGKTVFLASHQVHEVERVTDIVGFLKEGRLILVDEVEKLKREIRRWVLIFDNPQSLNAFLNTLTSFPLEIIQQTREGLECHIIARSPGDSEPIRQVAISGLRSIDAFPCSLEEIFTAYMNRETQPISSQQTEEVS</sequence>
<evidence type="ECO:0000256" key="5">
    <source>
        <dbReference type="ARBA" id="ARBA00022840"/>
    </source>
</evidence>
<dbReference type="InterPro" id="IPR027417">
    <property type="entry name" value="P-loop_NTPase"/>
</dbReference>
<evidence type="ECO:0000313" key="8">
    <source>
        <dbReference type="Proteomes" id="UP000215086"/>
    </source>
</evidence>
<evidence type="ECO:0000313" key="7">
    <source>
        <dbReference type="EMBL" id="ASV73677.1"/>
    </source>
</evidence>
<dbReference type="GO" id="GO:0005524">
    <property type="term" value="F:ATP binding"/>
    <property type="evidence" value="ECO:0007669"/>
    <property type="project" value="UniProtKB-KW"/>
</dbReference>
<evidence type="ECO:0000256" key="1">
    <source>
        <dbReference type="ARBA" id="ARBA00005417"/>
    </source>
</evidence>
<evidence type="ECO:0000256" key="4">
    <source>
        <dbReference type="ARBA" id="ARBA00022741"/>
    </source>
</evidence>
<dbReference type="PANTHER" id="PTHR42711:SF5">
    <property type="entry name" value="ABC TRANSPORTER ATP-BINDING PROTEIN NATA"/>
    <property type="match status" value="1"/>
</dbReference>
<accession>A0A286RCP0</accession>
<dbReference type="InterPro" id="IPR050763">
    <property type="entry name" value="ABC_transporter_ATP-binding"/>
</dbReference>
<dbReference type="PANTHER" id="PTHR42711">
    <property type="entry name" value="ABC TRANSPORTER ATP-BINDING PROTEIN"/>
    <property type="match status" value="1"/>
</dbReference>
<dbReference type="EMBL" id="CP018477">
    <property type="protein sequence ID" value="ASV73677.1"/>
    <property type="molecule type" value="Genomic_DNA"/>
</dbReference>
<proteinExistence type="inferred from homology"/>
<name>A0A286RCP0_9BACT</name>
<keyword evidence="2" id="KW-0813">Transport</keyword>
<protein>
    <submittedName>
        <fullName evidence="7">ABC transporter, ATP-binding protein</fullName>
    </submittedName>
</protein>
<dbReference type="Gene3D" id="3.40.50.300">
    <property type="entry name" value="P-loop containing nucleotide triphosphate hydrolases"/>
    <property type="match status" value="1"/>
</dbReference>
<dbReference type="OrthoDB" id="9795548at2"/>
<keyword evidence="3" id="KW-0536">Nodulation</keyword>
<dbReference type="InterPro" id="IPR003593">
    <property type="entry name" value="AAA+_ATPase"/>
</dbReference>
<evidence type="ECO:0000256" key="3">
    <source>
        <dbReference type="ARBA" id="ARBA00022458"/>
    </source>
</evidence>
<dbReference type="KEGG" id="ttf:THTE_1075"/>
<keyword evidence="5 7" id="KW-0067">ATP-binding</keyword>
<dbReference type="CDD" id="cd03230">
    <property type="entry name" value="ABC_DR_subfamily_A"/>
    <property type="match status" value="1"/>
</dbReference>
<dbReference type="InterPro" id="IPR017871">
    <property type="entry name" value="ABC_transporter-like_CS"/>
</dbReference>
<evidence type="ECO:0000259" key="6">
    <source>
        <dbReference type="PROSITE" id="PS50893"/>
    </source>
</evidence>
<dbReference type="GO" id="GO:0016887">
    <property type="term" value="F:ATP hydrolysis activity"/>
    <property type="evidence" value="ECO:0007669"/>
    <property type="project" value="InterPro"/>
</dbReference>
<organism evidence="7 8">
    <name type="scientific">Thermogutta terrifontis</name>
    <dbReference type="NCBI Taxonomy" id="1331910"/>
    <lineage>
        <taxon>Bacteria</taxon>
        <taxon>Pseudomonadati</taxon>
        <taxon>Planctomycetota</taxon>
        <taxon>Planctomycetia</taxon>
        <taxon>Pirellulales</taxon>
        <taxon>Thermoguttaceae</taxon>
        <taxon>Thermogutta</taxon>
    </lineage>
</organism>
<feature type="domain" description="ABC transporter" evidence="6">
    <location>
        <begin position="5"/>
        <end position="230"/>
    </location>
</feature>